<proteinExistence type="predicted"/>
<dbReference type="Proteomes" id="UP000182692">
    <property type="component" value="Unassembled WGS sequence"/>
</dbReference>
<dbReference type="AlphaFoldDB" id="A0A1I5KG73"/>
<sequence>MKNPLRQVVRRFLQFSTVDLADSPRPNITSSYFLKGHLELLLWAFLSHQGAGNGIGFSCSSLENCV</sequence>
<gene>
    <name evidence="1" type="ORF">SAMN03084138_00636</name>
</gene>
<protein>
    <submittedName>
        <fullName evidence="1">Uncharacterized protein</fullName>
    </submittedName>
</protein>
<accession>A0A1I5KG73</accession>
<evidence type="ECO:0000313" key="1">
    <source>
        <dbReference type="EMBL" id="SFO83987.1"/>
    </source>
</evidence>
<organism evidence="1 2">
    <name type="scientific">Enterovibrio norvegicus DSM 15893</name>
    <dbReference type="NCBI Taxonomy" id="1121869"/>
    <lineage>
        <taxon>Bacteria</taxon>
        <taxon>Pseudomonadati</taxon>
        <taxon>Pseudomonadota</taxon>
        <taxon>Gammaproteobacteria</taxon>
        <taxon>Vibrionales</taxon>
        <taxon>Vibrionaceae</taxon>
        <taxon>Enterovibrio</taxon>
    </lineage>
</organism>
<reference evidence="1 2" key="1">
    <citation type="submission" date="2016-10" db="EMBL/GenBank/DDBJ databases">
        <authorList>
            <person name="de Groot N.N."/>
        </authorList>
    </citation>
    <scope>NUCLEOTIDE SEQUENCE [LARGE SCALE GENOMIC DNA]</scope>
    <source>
        <strain evidence="1 2">DSM 15893</strain>
    </source>
</reference>
<name>A0A1I5KG73_9GAMM</name>
<evidence type="ECO:0000313" key="2">
    <source>
        <dbReference type="Proteomes" id="UP000182692"/>
    </source>
</evidence>
<dbReference type="EMBL" id="FOWR01000003">
    <property type="protein sequence ID" value="SFO83987.1"/>
    <property type="molecule type" value="Genomic_DNA"/>
</dbReference>
<dbReference type="STRING" id="1121869.SAMN03084138_00636"/>